<sequence>MPPVKPIDEIQKRYSQASGMVDRYISGVETTAKSWKTEALKADAAWKQGTAQAAAAGLFAKGINRTSNEDWKSAAMTKGGERYSGGVTAGVPKYISRVSPYLSIISGIVLPARGPRGAGQNYERVKAIGEKLHAARVARG</sequence>
<organism evidence="1">
    <name type="scientific">viral metagenome</name>
    <dbReference type="NCBI Taxonomy" id="1070528"/>
    <lineage>
        <taxon>unclassified sequences</taxon>
        <taxon>metagenomes</taxon>
        <taxon>organismal metagenomes</taxon>
    </lineage>
</organism>
<proteinExistence type="predicted"/>
<gene>
    <name evidence="1" type="ORF">TM448B02843_0008</name>
</gene>
<dbReference type="EMBL" id="MT144963">
    <property type="protein sequence ID" value="QJI01942.1"/>
    <property type="molecule type" value="Genomic_DNA"/>
</dbReference>
<dbReference type="AlphaFoldDB" id="A0A6M3XVM7"/>
<reference evidence="1" key="1">
    <citation type="submission" date="2020-03" db="EMBL/GenBank/DDBJ databases">
        <title>The deep terrestrial virosphere.</title>
        <authorList>
            <person name="Holmfeldt K."/>
            <person name="Nilsson E."/>
            <person name="Simone D."/>
            <person name="Lopez-Fernandez M."/>
            <person name="Wu X."/>
            <person name="de Brujin I."/>
            <person name="Lundin D."/>
            <person name="Andersson A."/>
            <person name="Bertilsson S."/>
            <person name="Dopson M."/>
        </authorList>
    </citation>
    <scope>NUCLEOTIDE SEQUENCE</scope>
    <source>
        <strain evidence="1">TM448B02843</strain>
    </source>
</reference>
<accession>A0A6M3XVM7</accession>
<name>A0A6M3XVM7_9ZZZZ</name>
<protein>
    <submittedName>
        <fullName evidence="1">Uncharacterized protein</fullName>
    </submittedName>
</protein>
<evidence type="ECO:0000313" key="1">
    <source>
        <dbReference type="EMBL" id="QJI01942.1"/>
    </source>
</evidence>